<dbReference type="InterPro" id="IPR001005">
    <property type="entry name" value="SANT/Myb"/>
</dbReference>
<dbReference type="PROSITE" id="PS51294">
    <property type="entry name" value="HTH_MYB"/>
    <property type="match status" value="1"/>
</dbReference>
<evidence type="ECO:0000256" key="2">
    <source>
        <dbReference type="ARBA" id="ARBA00022603"/>
    </source>
</evidence>
<dbReference type="GO" id="GO:0031167">
    <property type="term" value="P:rRNA methylation"/>
    <property type="evidence" value="ECO:0007669"/>
    <property type="project" value="InterPro"/>
</dbReference>
<name>A0A2Z7CG21_9LAMI</name>
<dbReference type="GO" id="GO:0008168">
    <property type="term" value="F:methyltransferase activity"/>
    <property type="evidence" value="ECO:0007669"/>
    <property type="project" value="UniProtKB-KW"/>
</dbReference>
<evidence type="ECO:0000256" key="3">
    <source>
        <dbReference type="ARBA" id="ARBA00022679"/>
    </source>
</evidence>
<keyword evidence="13" id="KW-1185">Reference proteome</keyword>
<dbReference type="PANTHER" id="PTHR43542:SF1">
    <property type="entry name" value="METHYLTRANSFERASE"/>
    <property type="match status" value="1"/>
</dbReference>
<evidence type="ECO:0000256" key="6">
    <source>
        <dbReference type="ARBA" id="ARBA00023125"/>
    </source>
</evidence>
<evidence type="ECO:0000259" key="11">
    <source>
        <dbReference type="PROSITE" id="PS51294"/>
    </source>
</evidence>
<keyword evidence="8" id="KW-0539">Nucleus</keyword>
<evidence type="ECO:0000259" key="10">
    <source>
        <dbReference type="PROSITE" id="PS50090"/>
    </source>
</evidence>
<dbReference type="SUPFAM" id="SSF53335">
    <property type="entry name" value="S-adenosyl-L-methionine-dependent methyltransferases"/>
    <property type="match status" value="1"/>
</dbReference>
<dbReference type="Gene3D" id="1.10.10.60">
    <property type="entry name" value="Homeodomain-like"/>
    <property type="match status" value="1"/>
</dbReference>
<comment type="subcellular location">
    <subcellularLocation>
        <location evidence="1">Nucleus</location>
    </subcellularLocation>
</comment>
<evidence type="ECO:0000256" key="7">
    <source>
        <dbReference type="ARBA" id="ARBA00023163"/>
    </source>
</evidence>
<dbReference type="Gene3D" id="3.40.50.150">
    <property type="entry name" value="Vaccinia Virus protein VP39"/>
    <property type="match status" value="1"/>
</dbReference>
<dbReference type="Pfam" id="PF00249">
    <property type="entry name" value="Myb_DNA-binding"/>
    <property type="match status" value="1"/>
</dbReference>
<dbReference type="SUPFAM" id="SSF46689">
    <property type="entry name" value="Homeodomain-like"/>
    <property type="match status" value="1"/>
</dbReference>
<keyword evidence="7" id="KW-0804">Transcription</keyword>
<keyword evidence="6" id="KW-0238">DNA-binding</keyword>
<dbReference type="SMART" id="SM00717">
    <property type="entry name" value="SANT"/>
    <property type="match status" value="1"/>
</dbReference>
<feature type="domain" description="Myb-like" evidence="10">
    <location>
        <begin position="9"/>
        <end position="61"/>
    </location>
</feature>
<feature type="region of interest" description="Disordered" evidence="9">
    <location>
        <begin position="187"/>
        <end position="213"/>
    </location>
</feature>
<dbReference type="GO" id="GO:0003677">
    <property type="term" value="F:DNA binding"/>
    <property type="evidence" value="ECO:0007669"/>
    <property type="project" value="UniProtKB-KW"/>
</dbReference>
<organism evidence="12 13">
    <name type="scientific">Dorcoceras hygrometricum</name>
    <dbReference type="NCBI Taxonomy" id="472368"/>
    <lineage>
        <taxon>Eukaryota</taxon>
        <taxon>Viridiplantae</taxon>
        <taxon>Streptophyta</taxon>
        <taxon>Embryophyta</taxon>
        <taxon>Tracheophyta</taxon>
        <taxon>Spermatophyta</taxon>
        <taxon>Magnoliopsida</taxon>
        <taxon>eudicotyledons</taxon>
        <taxon>Gunneridae</taxon>
        <taxon>Pentapetalae</taxon>
        <taxon>asterids</taxon>
        <taxon>lamiids</taxon>
        <taxon>Lamiales</taxon>
        <taxon>Gesneriaceae</taxon>
        <taxon>Didymocarpoideae</taxon>
        <taxon>Trichosporeae</taxon>
        <taxon>Loxocarpinae</taxon>
        <taxon>Dorcoceras</taxon>
    </lineage>
</organism>
<evidence type="ECO:0000313" key="12">
    <source>
        <dbReference type="EMBL" id="KZV45655.1"/>
    </source>
</evidence>
<dbReference type="Proteomes" id="UP000250235">
    <property type="component" value="Unassembled WGS sequence"/>
</dbReference>
<keyword evidence="2" id="KW-0489">Methyltransferase</keyword>
<dbReference type="OrthoDB" id="3548at2759"/>
<proteinExistence type="predicted"/>
<protein>
    <submittedName>
        <fullName evidence="12">Uncharacterized protein</fullName>
    </submittedName>
</protein>
<dbReference type="PROSITE" id="PS50090">
    <property type="entry name" value="MYB_LIKE"/>
    <property type="match status" value="1"/>
</dbReference>
<dbReference type="InterPro" id="IPR009057">
    <property type="entry name" value="Homeodomain-like_sf"/>
</dbReference>
<evidence type="ECO:0000313" key="13">
    <source>
        <dbReference type="Proteomes" id="UP000250235"/>
    </source>
</evidence>
<sequence length="430" mass="48525">MGRPRCCDKANVKRGPWTPEEDAKILAYVASHGIGNWTSVPQKAGLNRCGKSCRLRWTNYLRPDLKHDNFTPEEEECILELHKTIGSRWCLKSLRGFFLIVPYNIHVFDWSEVLKKDGSSGIHGMAKANLLRTNSPPPRLQFSQISTTSRCPFVITLSYKPRSGNNVDSEKKRDFLEEYGLNPDDYLTKPSSKIKRREQGRTGNGKEMPAEEPRTFRETHKLLQVLGGNARRKKLLSPKGIDVRPMMEVVKAATFSILQAAGGSPQYLRPGRWLDLYSGTGSVGIEAMSRGCSEVHFVEMDPWVISDVLRPNLESTGFLDVSVIHSVRVETFLENADRLVGKHGIFDYISVTPPYTLVDYAVLMAQISKSSIVGENTFIVVEYPLRTDMLDSCGHLVKIADRRFGRTHLAIYGPTWAQKKNLCCFRLFLG</sequence>
<gene>
    <name evidence="12" type="ORF">F511_02315</name>
</gene>
<dbReference type="GO" id="GO:0005634">
    <property type="term" value="C:nucleus"/>
    <property type="evidence" value="ECO:0007669"/>
    <property type="project" value="UniProtKB-SubCell"/>
</dbReference>
<dbReference type="AlphaFoldDB" id="A0A2Z7CG21"/>
<dbReference type="InterPro" id="IPR017930">
    <property type="entry name" value="Myb_dom"/>
</dbReference>
<evidence type="ECO:0000256" key="5">
    <source>
        <dbReference type="ARBA" id="ARBA00023015"/>
    </source>
</evidence>
<evidence type="ECO:0000256" key="1">
    <source>
        <dbReference type="ARBA" id="ARBA00004123"/>
    </source>
</evidence>
<dbReference type="Pfam" id="PF03602">
    <property type="entry name" value="Cons_hypoth95"/>
    <property type="match status" value="1"/>
</dbReference>
<accession>A0A2Z7CG21</accession>
<keyword evidence="5" id="KW-0805">Transcription regulation</keyword>
<dbReference type="EMBL" id="KQ996030">
    <property type="protein sequence ID" value="KZV45655.1"/>
    <property type="molecule type" value="Genomic_DNA"/>
</dbReference>
<dbReference type="FunFam" id="1.10.10.60:FF:000015">
    <property type="entry name" value="Transcription factor RAX3"/>
    <property type="match status" value="1"/>
</dbReference>
<keyword evidence="4" id="KW-0677">Repeat</keyword>
<feature type="domain" description="HTH myb-type" evidence="11">
    <location>
        <begin position="9"/>
        <end position="65"/>
    </location>
</feature>
<evidence type="ECO:0000256" key="9">
    <source>
        <dbReference type="SAM" id="MobiDB-lite"/>
    </source>
</evidence>
<evidence type="ECO:0000256" key="8">
    <source>
        <dbReference type="ARBA" id="ARBA00023242"/>
    </source>
</evidence>
<dbReference type="CDD" id="cd00167">
    <property type="entry name" value="SANT"/>
    <property type="match status" value="1"/>
</dbReference>
<evidence type="ECO:0000256" key="4">
    <source>
        <dbReference type="ARBA" id="ARBA00022737"/>
    </source>
</evidence>
<keyword evidence="3" id="KW-0808">Transferase</keyword>
<dbReference type="InterPro" id="IPR004398">
    <property type="entry name" value="RNA_MeTrfase_RsmD"/>
</dbReference>
<dbReference type="InterPro" id="IPR029063">
    <property type="entry name" value="SAM-dependent_MTases_sf"/>
</dbReference>
<reference evidence="12 13" key="1">
    <citation type="journal article" date="2015" name="Proc. Natl. Acad. Sci. U.S.A.">
        <title>The resurrection genome of Boea hygrometrica: A blueprint for survival of dehydration.</title>
        <authorList>
            <person name="Xiao L."/>
            <person name="Yang G."/>
            <person name="Zhang L."/>
            <person name="Yang X."/>
            <person name="Zhao S."/>
            <person name="Ji Z."/>
            <person name="Zhou Q."/>
            <person name="Hu M."/>
            <person name="Wang Y."/>
            <person name="Chen M."/>
            <person name="Xu Y."/>
            <person name="Jin H."/>
            <person name="Xiao X."/>
            <person name="Hu G."/>
            <person name="Bao F."/>
            <person name="Hu Y."/>
            <person name="Wan P."/>
            <person name="Li L."/>
            <person name="Deng X."/>
            <person name="Kuang T."/>
            <person name="Xiang C."/>
            <person name="Zhu J.K."/>
            <person name="Oliver M.J."/>
            <person name="He Y."/>
        </authorList>
    </citation>
    <scope>NUCLEOTIDE SEQUENCE [LARGE SCALE GENOMIC DNA]</scope>
    <source>
        <strain evidence="13">cv. XS01</strain>
    </source>
</reference>
<dbReference type="PANTHER" id="PTHR43542">
    <property type="entry name" value="METHYLTRANSFERASE"/>
    <property type="match status" value="1"/>
</dbReference>